<protein>
    <submittedName>
        <fullName evidence="5">CdaR family transcriptional regulator</fullName>
    </submittedName>
</protein>
<dbReference type="Proteomes" id="UP000267448">
    <property type="component" value="Unassembled WGS sequence"/>
</dbReference>
<evidence type="ECO:0000259" key="3">
    <source>
        <dbReference type="Pfam" id="PF13556"/>
    </source>
</evidence>
<dbReference type="InterPro" id="IPR008599">
    <property type="entry name" value="Diacid_rec"/>
</dbReference>
<dbReference type="Gene3D" id="1.10.10.2840">
    <property type="entry name" value="PucR C-terminal helix-turn-helix domain"/>
    <property type="match status" value="1"/>
</dbReference>
<dbReference type="AlphaFoldDB" id="A0A3S0L0N2"/>
<name>A0A3S0L0N2_9GAMM</name>
<evidence type="ECO:0000259" key="2">
    <source>
        <dbReference type="Pfam" id="PF05651"/>
    </source>
</evidence>
<reference evidence="5 6" key="1">
    <citation type="submission" date="2018-12" db="EMBL/GenBank/DDBJ databases">
        <authorList>
            <person name="Yu L."/>
        </authorList>
    </citation>
    <scope>NUCLEOTIDE SEQUENCE [LARGE SCALE GENOMIC DNA]</scope>
    <source>
        <strain evidence="5 6">HAW-EB2</strain>
    </source>
</reference>
<dbReference type="PANTHER" id="PTHR33744:SF15">
    <property type="entry name" value="CARBOHYDRATE DIACID REGULATOR"/>
    <property type="match status" value="1"/>
</dbReference>
<evidence type="ECO:0000313" key="6">
    <source>
        <dbReference type="Proteomes" id="UP000267448"/>
    </source>
</evidence>
<dbReference type="EMBL" id="RXNU01000006">
    <property type="protein sequence ID" value="RTR38552.1"/>
    <property type="molecule type" value="Genomic_DNA"/>
</dbReference>
<organism evidence="5 6">
    <name type="scientific">Shewanella canadensis</name>
    <dbReference type="NCBI Taxonomy" id="271096"/>
    <lineage>
        <taxon>Bacteria</taxon>
        <taxon>Pseudomonadati</taxon>
        <taxon>Pseudomonadota</taxon>
        <taxon>Gammaproteobacteria</taxon>
        <taxon>Alteromonadales</taxon>
        <taxon>Shewanellaceae</taxon>
        <taxon>Shewanella</taxon>
    </lineage>
</organism>
<feature type="domain" description="CdaR GGDEF-like" evidence="4">
    <location>
        <begin position="147"/>
        <end position="270"/>
    </location>
</feature>
<dbReference type="Pfam" id="PF05651">
    <property type="entry name" value="Diacid_rec"/>
    <property type="match status" value="1"/>
</dbReference>
<dbReference type="Pfam" id="PF13556">
    <property type="entry name" value="HTH_30"/>
    <property type="match status" value="1"/>
</dbReference>
<dbReference type="InterPro" id="IPR041522">
    <property type="entry name" value="CdaR_GGDEF"/>
</dbReference>
<accession>A0A3S0L0N2</accession>
<keyword evidence="6" id="KW-1185">Reference proteome</keyword>
<comment type="caution">
    <text evidence="5">The sequence shown here is derived from an EMBL/GenBank/DDBJ whole genome shotgun (WGS) entry which is preliminary data.</text>
</comment>
<dbReference type="InterPro" id="IPR025736">
    <property type="entry name" value="PucR_C-HTH_dom"/>
</dbReference>
<sequence>MYFLDSSLAQQIVARTMKIIAHNINVMNHHGIILGSGDPLRIGATHEGALLAISQNRTVEITAATASDLHGVKAGINLPLHYKGEIIGVIGITGEPECLRSYGELLKMTAELIVEQANSLELALWQYRQKEEFIFQLIKSENGFSTHLLDWAAQLGIDLTEPRVAAVIQVQGDTEQTSANSILKKVLNLLENPSRGNLVAMTSMTELVILKPAFLDGKQWDPELESLRIDKLLTRIPKEMNVRLKIALGHFFPNAADISRSYQTAKETLDAGKLLRPSENKYLYDDFSLLVLLSGLKGDWRGQELTTPYQALLSADKNGQLNKTLSVYLQHFGDQQLCANTLFIHRNTLRYRLEKIQQITGVNIQKLDGLLQLYLGQVLVPTHPA</sequence>
<feature type="domain" description="PucR C-terminal helix-turn-helix" evidence="3">
    <location>
        <begin position="323"/>
        <end position="375"/>
    </location>
</feature>
<feature type="domain" description="Putative sugar diacid recognition" evidence="2">
    <location>
        <begin position="4"/>
        <end position="137"/>
    </location>
</feature>
<dbReference type="Pfam" id="PF17853">
    <property type="entry name" value="GGDEF_2"/>
    <property type="match status" value="1"/>
</dbReference>
<dbReference type="OrthoDB" id="9792148at2"/>
<gene>
    <name evidence="5" type="ORF">EKG38_13665</name>
</gene>
<dbReference type="RefSeq" id="WP_126520789.1">
    <property type="nucleotide sequence ID" value="NZ_RXNU01000006.1"/>
</dbReference>
<evidence type="ECO:0000256" key="1">
    <source>
        <dbReference type="ARBA" id="ARBA00006754"/>
    </source>
</evidence>
<evidence type="ECO:0000313" key="5">
    <source>
        <dbReference type="EMBL" id="RTR38552.1"/>
    </source>
</evidence>
<dbReference type="InterPro" id="IPR051448">
    <property type="entry name" value="CdaR-like_regulators"/>
</dbReference>
<comment type="similarity">
    <text evidence="1">Belongs to the CdaR family.</text>
</comment>
<dbReference type="InterPro" id="IPR042070">
    <property type="entry name" value="PucR_C-HTH_sf"/>
</dbReference>
<proteinExistence type="inferred from homology"/>
<dbReference type="PANTHER" id="PTHR33744">
    <property type="entry name" value="CARBOHYDRATE DIACID REGULATOR"/>
    <property type="match status" value="1"/>
</dbReference>
<evidence type="ECO:0000259" key="4">
    <source>
        <dbReference type="Pfam" id="PF17853"/>
    </source>
</evidence>